<name>A0A448PF55_9ACTO</name>
<keyword evidence="2" id="KW-1185">Reference proteome</keyword>
<evidence type="ECO:0000313" key="1">
    <source>
        <dbReference type="EMBL" id="VEI13563.1"/>
    </source>
</evidence>
<dbReference type="Proteomes" id="UP000269542">
    <property type="component" value="Chromosome"/>
</dbReference>
<gene>
    <name evidence="1" type="ORF">NCTC13354_01280</name>
</gene>
<dbReference type="EMBL" id="LR134476">
    <property type="protein sequence ID" value="VEI13563.1"/>
    <property type="molecule type" value="Genomic_DNA"/>
</dbReference>
<protein>
    <submittedName>
        <fullName evidence="1">Uncharacterized protein</fullName>
    </submittedName>
</protein>
<proteinExistence type="predicted"/>
<evidence type="ECO:0000313" key="2">
    <source>
        <dbReference type="Proteomes" id="UP000269542"/>
    </source>
</evidence>
<dbReference type="RefSeq" id="WP_126416659.1">
    <property type="nucleotide sequence ID" value="NZ_LR134476.1"/>
</dbReference>
<reference evidence="1 2" key="1">
    <citation type="submission" date="2018-12" db="EMBL/GenBank/DDBJ databases">
        <authorList>
            <consortium name="Pathogen Informatics"/>
        </authorList>
    </citation>
    <scope>NUCLEOTIDE SEQUENCE [LARGE SCALE GENOMIC DNA]</scope>
    <source>
        <strain evidence="1 2">NCTC13354</strain>
    </source>
</reference>
<dbReference type="AlphaFoldDB" id="A0A448PF55"/>
<accession>A0A448PF55</accession>
<organism evidence="1 2">
    <name type="scientific">Trueperella bialowiezensis</name>
    <dbReference type="NCBI Taxonomy" id="312285"/>
    <lineage>
        <taxon>Bacteria</taxon>
        <taxon>Bacillati</taxon>
        <taxon>Actinomycetota</taxon>
        <taxon>Actinomycetes</taxon>
        <taxon>Actinomycetales</taxon>
        <taxon>Actinomycetaceae</taxon>
        <taxon>Trueperella</taxon>
    </lineage>
</organism>
<sequence length="248" mass="26728">MLSYFSPWPVHPEWYRDTVPPGHFTFAFPERDLVLWYDVHFSTAVLRIGQPNIDDAGGLQFRCYTNADGLTQFDATNKLVPFEEGSDIVVRYVLDTESWVAGPSLDYGSQISVLLADLMLKHRTDRPATIGPGAVRLQGLDGERFVAHVGLPGGVLRLLHVADDGAQPGGSGARLFQVVEAPLDGPHAHAGGALVVAENGVRMYVPDVSRGRFTPPLTGDAVPHVFHELAPILWAGMDPDTGGLAGGL</sequence>
<dbReference type="KEGG" id="tbw:NCTC13354_01280"/>